<dbReference type="Proteomes" id="UP000269923">
    <property type="component" value="Unassembled WGS sequence"/>
</dbReference>
<protein>
    <submittedName>
        <fullName evidence="2">Uncharacterized protein</fullName>
    </submittedName>
</protein>
<accession>A0A3P2A732</accession>
<dbReference type="EMBL" id="RQYC01000004">
    <property type="protein sequence ID" value="RRD90738.1"/>
    <property type="molecule type" value="Genomic_DNA"/>
</dbReference>
<keyword evidence="1" id="KW-0472">Membrane</keyword>
<sequence>MEITKIFKSLFLWKMTAFLMLLCAAILLINHKFFAAWTFSSLQVIIIISINGTFTLIEALHRRFIQADSLKDILRSLDLFQFGGMLVGLIAYCLYAYPQVLSDLIHNRPAFNGMVLVVLIGSALFTTYIHKRLYGTD</sequence>
<gene>
    <name evidence="2" type="ORF">EII21_03755</name>
</gene>
<feature type="transmembrane region" description="Helical" evidence="1">
    <location>
        <begin position="109"/>
        <end position="129"/>
    </location>
</feature>
<proteinExistence type="predicted"/>
<dbReference type="AlphaFoldDB" id="A0A3P2A732"/>
<comment type="caution">
    <text evidence="2">The sequence shown here is derived from an EMBL/GenBank/DDBJ whole genome shotgun (WGS) entry which is preliminary data.</text>
</comment>
<organism evidence="2 3">
    <name type="scientific">Conchiformibius steedae</name>
    <dbReference type="NCBI Taxonomy" id="153493"/>
    <lineage>
        <taxon>Bacteria</taxon>
        <taxon>Pseudomonadati</taxon>
        <taxon>Pseudomonadota</taxon>
        <taxon>Betaproteobacteria</taxon>
        <taxon>Neisseriales</taxon>
        <taxon>Neisseriaceae</taxon>
        <taxon>Conchiformibius</taxon>
    </lineage>
</organism>
<reference evidence="2 3" key="1">
    <citation type="submission" date="2018-11" db="EMBL/GenBank/DDBJ databases">
        <title>Genomes From Bacteria Associated with the Canine Oral Cavity: a Test Case for Automated Genome-Based Taxonomic Assignment.</title>
        <authorList>
            <person name="Coil D.A."/>
            <person name="Jospin G."/>
            <person name="Darling A.E."/>
            <person name="Wallis C."/>
            <person name="Davis I.J."/>
            <person name="Harris S."/>
            <person name="Eisen J.A."/>
            <person name="Holcombe L.J."/>
            <person name="O'Flynn C."/>
        </authorList>
    </citation>
    <scope>NUCLEOTIDE SEQUENCE [LARGE SCALE GENOMIC DNA]</scope>
    <source>
        <strain evidence="2 3">COT-280</strain>
    </source>
</reference>
<evidence type="ECO:0000313" key="2">
    <source>
        <dbReference type="EMBL" id="RRD90738.1"/>
    </source>
</evidence>
<evidence type="ECO:0000256" key="1">
    <source>
        <dbReference type="SAM" id="Phobius"/>
    </source>
</evidence>
<keyword evidence="3" id="KW-1185">Reference proteome</keyword>
<feature type="transmembrane region" description="Helical" evidence="1">
    <location>
        <begin position="35"/>
        <end position="57"/>
    </location>
</feature>
<feature type="transmembrane region" description="Helical" evidence="1">
    <location>
        <begin position="77"/>
        <end position="97"/>
    </location>
</feature>
<dbReference type="RefSeq" id="WP_124794306.1">
    <property type="nucleotide sequence ID" value="NZ_RQYC01000004.1"/>
</dbReference>
<name>A0A3P2A732_9NEIS</name>
<keyword evidence="1" id="KW-1133">Transmembrane helix</keyword>
<evidence type="ECO:0000313" key="3">
    <source>
        <dbReference type="Proteomes" id="UP000269923"/>
    </source>
</evidence>
<keyword evidence="1" id="KW-0812">Transmembrane</keyword>
<feature type="transmembrane region" description="Helical" evidence="1">
    <location>
        <begin position="12"/>
        <end position="29"/>
    </location>
</feature>